<feature type="chain" id="PRO_5012433465" evidence="1">
    <location>
        <begin position="29"/>
        <end position="145"/>
    </location>
</feature>
<dbReference type="PANTHER" id="PTHR37685">
    <property type="entry name" value="GEO11136P1-RELATED"/>
    <property type="match status" value="1"/>
</dbReference>
<name>A0A1Q1NPD9_PRIPG</name>
<protein>
    <submittedName>
        <fullName evidence="2">Venom protein family 3 protein 1</fullName>
    </submittedName>
</protein>
<evidence type="ECO:0000313" key="2">
    <source>
        <dbReference type="EMBL" id="AQM58364.1"/>
    </source>
</evidence>
<keyword evidence="1" id="KW-0732">Signal</keyword>
<dbReference type="AlphaFoldDB" id="A0A1Q1NPD9"/>
<feature type="signal peptide" evidence="1">
    <location>
        <begin position="1"/>
        <end position="28"/>
    </location>
</feature>
<evidence type="ECO:0000256" key="1">
    <source>
        <dbReference type="SAM" id="SignalP"/>
    </source>
</evidence>
<accession>A0A1Q1NPD9</accession>
<reference evidence="2" key="1">
    <citation type="journal article" date="2017" name="Mol. Cell. Proteomics">
        <title>Melt with this kiss: Paralysing and liquefying venom of the assassin bug Pristhesancus plagipennis (Hemiptera: Reduviidae).</title>
        <authorList>
            <person name="Walker A.A."/>
            <person name="Madio B."/>
            <person name="Jin J."/>
            <person name="Undheim E.A."/>
            <person name="Fry B.G."/>
            <person name="King G.F."/>
        </authorList>
    </citation>
    <scope>NUCLEOTIDE SEQUENCE</scope>
    <source>
        <tissue evidence="2">Venom/labial gland</tissue>
    </source>
</reference>
<proteinExistence type="evidence at transcript level"/>
<dbReference type="PANTHER" id="PTHR37685:SF1">
    <property type="entry name" value="GEO11136P1-RELATED"/>
    <property type="match status" value="1"/>
</dbReference>
<sequence length="145" mass="16131">MSLIRGLFCSTFLVAVIIIITAPNLSSAAKCPGVKHNLIVGTRLHKDMLLSKEHIQSSWKLIGTVKKTITYPRKKEDENKYIITQIKVLDKYTNGHGGCPSIRKGGVGHSNVTVLLEGEILRGLEFDVEIYGLKRSKAKKLFKLN</sequence>
<dbReference type="Pfam" id="PF15868">
    <property type="entry name" value="MBF2"/>
    <property type="match status" value="1"/>
</dbReference>
<dbReference type="EMBL" id="KX459613">
    <property type="protein sequence ID" value="AQM58364.1"/>
    <property type="molecule type" value="mRNA"/>
</dbReference>
<organism evidence="2">
    <name type="scientific">Pristhesancus plagipennis</name>
    <name type="common">Common assassin bug</name>
    <dbReference type="NCBI Taxonomy" id="1955184"/>
    <lineage>
        <taxon>Eukaryota</taxon>
        <taxon>Metazoa</taxon>
        <taxon>Ecdysozoa</taxon>
        <taxon>Arthropoda</taxon>
        <taxon>Hexapoda</taxon>
        <taxon>Insecta</taxon>
        <taxon>Pterygota</taxon>
        <taxon>Neoptera</taxon>
        <taxon>Paraneoptera</taxon>
        <taxon>Hemiptera</taxon>
        <taxon>Heteroptera</taxon>
        <taxon>Panheteroptera</taxon>
        <taxon>Cimicomorpha</taxon>
        <taxon>Reduviidae</taxon>
        <taxon>Harpactorinae</taxon>
        <taxon>Harpactorini</taxon>
        <taxon>Pristhesancus</taxon>
    </lineage>
</organism>
<dbReference type="InterPro" id="IPR031734">
    <property type="entry name" value="MBF2"/>
</dbReference>